<evidence type="ECO:0000256" key="5">
    <source>
        <dbReference type="ARBA" id="ARBA00022842"/>
    </source>
</evidence>
<dbReference type="NCBIfam" id="TIGR01460">
    <property type="entry name" value="HAD-SF-IIA"/>
    <property type="match status" value="1"/>
</dbReference>
<dbReference type="SFLD" id="SFLDG01139">
    <property type="entry name" value="C2.A:_Pyridoxal_Phosphate_Phos"/>
    <property type="match status" value="1"/>
</dbReference>
<evidence type="ECO:0000256" key="1">
    <source>
        <dbReference type="ARBA" id="ARBA00001946"/>
    </source>
</evidence>
<dbReference type="EMBL" id="AP028127">
    <property type="protein sequence ID" value="BEH91507.1"/>
    <property type="molecule type" value="Genomic_DNA"/>
</dbReference>
<keyword evidence="7" id="KW-1185">Reference proteome</keyword>
<evidence type="ECO:0000313" key="7">
    <source>
        <dbReference type="Proteomes" id="UP001432099"/>
    </source>
</evidence>
<dbReference type="RefSeq" id="WP_161832149.1">
    <property type="nucleotide sequence ID" value="NZ_AP028127.1"/>
</dbReference>
<dbReference type="Pfam" id="PF13344">
    <property type="entry name" value="Hydrolase_6"/>
    <property type="match status" value="1"/>
</dbReference>
<proteinExistence type="inferred from homology"/>
<dbReference type="Gene3D" id="3.40.50.1000">
    <property type="entry name" value="HAD superfamily/HAD-like"/>
    <property type="match status" value="2"/>
</dbReference>
<dbReference type="InterPro" id="IPR006354">
    <property type="entry name" value="HAD-SF_hydro_IIA_hyp1"/>
</dbReference>
<sequence length="252" mass="27552">MYKGYLIDLDGTAYHGTRVINETLSFVKKLNAQGIPYLFLTNNSTKTPEMVAGLLKEIGYPVTEEQVYTPSLATAQYIYDENPQAKVFMIGEVGLEKALLEKGLTITDDQPDYVVIGLDREINYEKLSLACLAIRNGATFISTNGDIAIPTERGLLPGNGALTSVLTVATGVNPIFIGKPERIIMEKALELIGLDALEVAMIGDNYFTDILAGIHAGMPTIYIEGGVSTRDEVMNYDTPPTHILKDLTEWSI</sequence>
<evidence type="ECO:0000256" key="2">
    <source>
        <dbReference type="ARBA" id="ARBA00006696"/>
    </source>
</evidence>
<gene>
    <name evidence="6" type="ORF">T23_16090</name>
</gene>
<dbReference type="SFLD" id="SFLDS00003">
    <property type="entry name" value="Haloacid_Dehalogenase"/>
    <property type="match status" value="1"/>
</dbReference>
<evidence type="ECO:0000256" key="3">
    <source>
        <dbReference type="ARBA" id="ARBA00022723"/>
    </source>
</evidence>
<reference evidence="6" key="1">
    <citation type="journal article" date="2024" name="Int. J. Syst. Evol. Microbiol.">
        <title>Turicibacter faecis sp. nov., isolated from faeces of heart failure mouse model.</title>
        <authorList>
            <person name="Imamura Y."/>
            <person name="Motooka D."/>
            <person name="Nakajima Y."/>
            <person name="Ito S."/>
            <person name="Kitakaze M."/>
            <person name="Iida T."/>
            <person name="Nakamura S."/>
        </authorList>
    </citation>
    <scope>NUCLEOTIDE SEQUENCE</scope>
    <source>
        <strain evidence="6">TC023</strain>
    </source>
</reference>
<dbReference type="SUPFAM" id="SSF56784">
    <property type="entry name" value="HAD-like"/>
    <property type="match status" value="1"/>
</dbReference>
<evidence type="ECO:0000313" key="6">
    <source>
        <dbReference type="EMBL" id="BEH91507.1"/>
    </source>
</evidence>
<comment type="cofactor">
    <cofactor evidence="1">
        <name>Mg(2+)</name>
        <dbReference type="ChEBI" id="CHEBI:18420"/>
    </cofactor>
</comment>
<keyword evidence="3" id="KW-0479">Metal-binding</keyword>
<dbReference type="Pfam" id="PF13242">
    <property type="entry name" value="Hydrolase_like"/>
    <property type="match status" value="1"/>
</dbReference>
<accession>A0ABM8IJT4</accession>
<protein>
    <submittedName>
        <fullName evidence="6">Haloacid dehalogenase</fullName>
    </submittedName>
</protein>
<keyword evidence="4" id="KW-0378">Hydrolase</keyword>
<dbReference type="InterPro" id="IPR006357">
    <property type="entry name" value="HAD-SF_hydro_IIA"/>
</dbReference>
<dbReference type="PANTHER" id="PTHR19288">
    <property type="entry name" value="4-NITROPHENYLPHOSPHATASE-RELATED"/>
    <property type="match status" value="1"/>
</dbReference>
<dbReference type="CDD" id="cd07530">
    <property type="entry name" value="HAD_Pase_UmpH-like"/>
    <property type="match status" value="1"/>
</dbReference>
<dbReference type="Proteomes" id="UP001432099">
    <property type="component" value="Chromosome"/>
</dbReference>
<dbReference type="PANTHER" id="PTHR19288:SF46">
    <property type="entry name" value="HALOACID DEHALOGENASE-LIKE HYDROLASE DOMAIN-CONTAINING PROTEIN 2"/>
    <property type="match status" value="1"/>
</dbReference>
<keyword evidence="5" id="KW-0460">Magnesium</keyword>
<dbReference type="InterPro" id="IPR023214">
    <property type="entry name" value="HAD_sf"/>
</dbReference>
<name>A0ABM8IJT4_9FIRM</name>
<dbReference type="NCBIfam" id="TIGR01457">
    <property type="entry name" value="HAD-SF-IIA-hyp2"/>
    <property type="match status" value="1"/>
</dbReference>
<dbReference type="InterPro" id="IPR036412">
    <property type="entry name" value="HAD-like_sf"/>
</dbReference>
<comment type="similarity">
    <text evidence="2">Belongs to the HAD-like hydrolase superfamily. NagD family.</text>
</comment>
<organism evidence="6 7">
    <name type="scientific">Turicibacter faecis</name>
    <dbReference type="NCBI Taxonomy" id="2963365"/>
    <lineage>
        <taxon>Bacteria</taxon>
        <taxon>Bacillati</taxon>
        <taxon>Bacillota</taxon>
        <taxon>Erysipelotrichia</taxon>
        <taxon>Erysipelotrichales</taxon>
        <taxon>Turicibacteraceae</taxon>
        <taxon>Turicibacter</taxon>
    </lineage>
</organism>
<evidence type="ECO:0000256" key="4">
    <source>
        <dbReference type="ARBA" id="ARBA00022801"/>
    </source>
</evidence>